<accession>A0ACA9UNY7</accession>
<sequence length="99" mass="10949">MADITSTFTPPTPYRERSVTRRRPISKSNPREIPRFFSSNPTSLGDLDVLPSHGGKVALTSLHAIQQAFLIRIYPFAISCQGHTADHTMSLVGRPQSQS</sequence>
<organism evidence="1 2">
    <name type="scientific">Clonostachys rosea f. rosea IK726</name>
    <dbReference type="NCBI Taxonomy" id="1349383"/>
    <lineage>
        <taxon>Eukaryota</taxon>
        <taxon>Fungi</taxon>
        <taxon>Dikarya</taxon>
        <taxon>Ascomycota</taxon>
        <taxon>Pezizomycotina</taxon>
        <taxon>Sordariomycetes</taxon>
        <taxon>Hypocreomycetidae</taxon>
        <taxon>Hypocreales</taxon>
        <taxon>Bionectriaceae</taxon>
        <taxon>Clonostachys</taxon>
    </lineage>
</organism>
<evidence type="ECO:0000313" key="2">
    <source>
        <dbReference type="Proteomes" id="UP000836387"/>
    </source>
</evidence>
<reference evidence="1" key="2">
    <citation type="submission" date="2021-10" db="EMBL/GenBank/DDBJ databases">
        <authorList>
            <person name="Piombo E."/>
        </authorList>
    </citation>
    <scope>NUCLEOTIDE SEQUENCE</scope>
</reference>
<comment type="caution">
    <text evidence="1">The sequence shown here is derived from an EMBL/GenBank/DDBJ whole genome shotgun (WGS) entry which is preliminary data.</text>
</comment>
<protein>
    <submittedName>
        <fullName evidence="1">Uncharacterized protein</fullName>
    </submittedName>
</protein>
<gene>
    <name evidence="1" type="ORF">CRV2_00011737</name>
</gene>
<dbReference type="EMBL" id="CADEHS020000578">
    <property type="protein sequence ID" value="CAG9955120.1"/>
    <property type="molecule type" value="Genomic_DNA"/>
</dbReference>
<evidence type="ECO:0000313" key="1">
    <source>
        <dbReference type="EMBL" id="CAG9955120.1"/>
    </source>
</evidence>
<keyword evidence="2" id="KW-1185">Reference proteome</keyword>
<name>A0ACA9UNY7_BIOOC</name>
<reference evidence="1" key="1">
    <citation type="submission" date="2020-04" db="EMBL/GenBank/DDBJ databases">
        <authorList>
            <person name="Broberg M."/>
        </authorList>
    </citation>
    <scope>NUCLEOTIDE SEQUENCE</scope>
</reference>
<dbReference type="Proteomes" id="UP000836387">
    <property type="component" value="Unassembled WGS sequence"/>
</dbReference>
<proteinExistence type="predicted"/>